<dbReference type="AlphaFoldDB" id="R9PS25"/>
<dbReference type="SUPFAM" id="SSF51120">
    <property type="entry name" value="beta-Roll"/>
    <property type="match status" value="1"/>
</dbReference>
<dbReference type="Proteomes" id="UP000014461">
    <property type="component" value="Unassembled WGS sequence"/>
</dbReference>
<sequence>MNDAPDAQDDSFANIASSETILLDLVANDSDLEGDAISVKSIHGTDLTPGVAQSISVPNGVVNVSAAGVISYTASANGSGLVEFSYVLQDEHGAESSADVSGNVVNLSNDSAQVYESGLASGSAPSAETSSATGNLLANDDGLVDGLELSSVEYQGVPHTADANGVITIDTAQGQLSVYTQDYNGFSKGDYEYQLESSSLAGDGVSESFNYLVANPASGFVTQANLEISIEDDAPVGHDLSHSLESSPLLVTTNLVLVLDTSASMTNGEHGDGLNYLEIAVKALSNLIEQADAAGNVNVQIVGFSDSVISSGWISDNVEDALSYLQDLSSGGGTHYDIALNEVISSSTSAQQPDADNTLLYFISDGEPNFGYGIDDTVEYNGSNGLAAWDEFVQDNIDTSYGIGIGQADLDVLKDVASESATDEFAFIVDDVTDLSSTLVESYLEAEVDASLGLLQTASTDGFMVGADDGYVSAITVDDVTYSYDPSAVPEQEKNVSITTALGGVLLLNFVTGAYSYELDVGGDGWGQQENIAVTVTDFDGDTSSINIEINTVFEAVVDANRDVIITNQDGSSTISVPSLALLWNDTGDDISFDGVGNAVGGSVSGSDEILFDSDDGVGLGIHDSNFETEELSIIATAEDVSFVDFNGHDAVDLSDRSLFSLNDGNIPQIVSGGYSFTYQSELVNDNDPVTNADEDWIKVTLAEGEVLWANMATISGQERVKVDAFIYDAEGNLLVTDNGTTKFQEDWQGPRGSFTATEEGEYYIQIVADDDTDSGFYQMHLTIDASSAVYQKSALTDTQEEFEYSIIGDGGALDTTTAELIGVQGSSIDGGEGDEVLVGNEAANVIDGDAGDDALVGYAGDDQLDGGVGEDLLIGGQGNDILTGGDDSDMFAWLEGDDQGSSNDTITDFTLKDDSDPDNSPDVLDLSDLLQGETEASLESYLSFETVNNGGNVETIISIDKDGASNGESVHQTITLKDVDFSGMSDSEILSQLIEDQQLNVDN</sequence>
<dbReference type="STRING" id="1331007.AALB_4272"/>
<dbReference type="PROSITE" id="PS50234">
    <property type="entry name" value="VWFA"/>
    <property type="match status" value="1"/>
</dbReference>
<dbReference type="NCBIfam" id="TIGR03661">
    <property type="entry name" value="T1SS_VCA0849"/>
    <property type="match status" value="1"/>
</dbReference>
<dbReference type="EMBL" id="BARX01000046">
    <property type="protein sequence ID" value="GAD04192.1"/>
    <property type="molecule type" value="Genomic_DNA"/>
</dbReference>
<dbReference type="Gene3D" id="2.150.10.10">
    <property type="entry name" value="Serralysin-like metalloprotease, C-terminal"/>
    <property type="match status" value="1"/>
</dbReference>
<evidence type="ECO:0000259" key="2">
    <source>
        <dbReference type="PROSITE" id="PS50234"/>
    </source>
</evidence>
<dbReference type="InterPro" id="IPR018511">
    <property type="entry name" value="Hemolysin-typ_Ca-bd_CS"/>
</dbReference>
<protein>
    <recommendedName>
        <fullName evidence="2">VWFA domain-containing protein</fullName>
    </recommendedName>
</protein>
<comment type="caution">
    <text evidence="3">The sequence shown here is derived from an EMBL/GenBank/DDBJ whole genome shotgun (WGS) entry which is preliminary data.</text>
</comment>
<keyword evidence="4" id="KW-1185">Reference proteome</keyword>
<proteinExistence type="predicted"/>
<evidence type="ECO:0000313" key="3">
    <source>
        <dbReference type="EMBL" id="GAD04192.1"/>
    </source>
</evidence>
<dbReference type="Pfam" id="PF00353">
    <property type="entry name" value="HemolysinCabind"/>
    <property type="match status" value="2"/>
</dbReference>
<dbReference type="InterPro" id="IPR001343">
    <property type="entry name" value="Hemolysn_Ca-bd"/>
</dbReference>
<name>R9PS25_AGAAL</name>
<dbReference type="CDD" id="cd00198">
    <property type="entry name" value="vWFA"/>
    <property type="match status" value="1"/>
</dbReference>
<dbReference type="InterPro" id="IPR036465">
    <property type="entry name" value="vWFA_dom_sf"/>
</dbReference>
<reference evidence="3" key="1">
    <citation type="journal article" date="2013" name="Genome Announc.">
        <title>Draft Genome Sequence of Agarivorans albus Strain MKT 106T, an Agarolytic Marine Bacterium.</title>
        <authorList>
            <person name="Yasuike M."/>
            <person name="Nakamura Y."/>
            <person name="Kai W."/>
            <person name="Fujiwara A."/>
            <person name="Fukui Y."/>
            <person name="Satomi M."/>
            <person name="Sano M."/>
        </authorList>
    </citation>
    <scope>NUCLEOTIDE SEQUENCE [LARGE SCALE GENOMIC DNA]</scope>
</reference>
<accession>R9PS25</accession>
<dbReference type="Pfam" id="PF17963">
    <property type="entry name" value="Big_9"/>
    <property type="match status" value="1"/>
</dbReference>
<organism evidence="3 4">
    <name type="scientific">Agarivorans albus MKT 106</name>
    <dbReference type="NCBI Taxonomy" id="1331007"/>
    <lineage>
        <taxon>Bacteria</taxon>
        <taxon>Pseudomonadati</taxon>
        <taxon>Pseudomonadota</taxon>
        <taxon>Gammaproteobacteria</taxon>
        <taxon>Alteromonadales</taxon>
        <taxon>Alteromonadaceae</taxon>
        <taxon>Agarivorans</taxon>
    </lineage>
</organism>
<keyword evidence="1" id="KW-0106">Calcium</keyword>
<dbReference type="PRINTS" id="PR00313">
    <property type="entry name" value="CABNDNGRPT"/>
</dbReference>
<gene>
    <name evidence="3" type="ORF">AALB_4272</name>
</gene>
<dbReference type="InterPro" id="IPR002035">
    <property type="entry name" value="VWF_A"/>
</dbReference>
<dbReference type="GO" id="GO:0005509">
    <property type="term" value="F:calcium ion binding"/>
    <property type="evidence" value="ECO:0007669"/>
    <property type="project" value="InterPro"/>
</dbReference>
<dbReference type="Gene3D" id="3.40.50.410">
    <property type="entry name" value="von Willebrand factor, type A domain"/>
    <property type="match status" value="1"/>
</dbReference>
<dbReference type="InterPro" id="IPR019960">
    <property type="entry name" value="T1SS_VCA0849"/>
</dbReference>
<evidence type="ECO:0000256" key="1">
    <source>
        <dbReference type="ARBA" id="ARBA00022837"/>
    </source>
</evidence>
<dbReference type="InterPro" id="IPR011049">
    <property type="entry name" value="Serralysin-like_metalloprot_C"/>
</dbReference>
<dbReference type="SUPFAM" id="SSF53300">
    <property type="entry name" value="vWA-like"/>
    <property type="match status" value="1"/>
</dbReference>
<feature type="domain" description="VWFA" evidence="2">
    <location>
        <begin position="254"/>
        <end position="443"/>
    </location>
</feature>
<dbReference type="Gene3D" id="2.60.40.3440">
    <property type="match status" value="1"/>
</dbReference>
<evidence type="ECO:0000313" key="4">
    <source>
        <dbReference type="Proteomes" id="UP000014461"/>
    </source>
</evidence>
<dbReference type="SMART" id="SM00327">
    <property type="entry name" value="VWA"/>
    <property type="match status" value="1"/>
</dbReference>
<dbReference type="PROSITE" id="PS00330">
    <property type="entry name" value="HEMOLYSIN_CALCIUM"/>
    <property type="match status" value="3"/>
</dbReference>
<dbReference type="Pfam" id="PF00092">
    <property type="entry name" value="VWA"/>
    <property type="match status" value="1"/>
</dbReference>